<gene>
    <name evidence="7" type="ORF">PCOR1329_LOCUS68676</name>
</gene>
<evidence type="ECO:0000256" key="2">
    <source>
        <dbReference type="ARBA" id="ARBA00022741"/>
    </source>
</evidence>
<organism evidence="7 8">
    <name type="scientific">Prorocentrum cordatum</name>
    <dbReference type="NCBI Taxonomy" id="2364126"/>
    <lineage>
        <taxon>Eukaryota</taxon>
        <taxon>Sar</taxon>
        <taxon>Alveolata</taxon>
        <taxon>Dinophyceae</taxon>
        <taxon>Prorocentrales</taxon>
        <taxon>Prorocentraceae</taxon>
        <taxon>Prorocentrum</taxon>
    </lineage>
</organism>
<keyword evidence="3" id="KW-0418">Kinase</keyword>
<feature type="domain" description="Protein kinase" evidence="6">
    <location>
        <begin position="1"/>
        <end position="224"/>
    </location>
</feature>
<dbReference type="Pfam" id="PF00069">
    <property type="entry name" value="Pkinase"/>
    <property type="match status" value="1"/>
</dbReference>
<keyword evidence="2" id="KW-0547">Nucleotide-binding</keyword>
<dbReference type="PANTHER" id="PTHR43289">
    <property type="entry name" value="MITOGEN-ACTIVATED PROTEIN KINASE KINASE KINASE 20-RELATED"/>
    <property type="match status" value="1"/>
</dbReference>
<accession>A0ABN9WM74</accession>
<name>A0ABN9WM74_9DINO</name>
<keyword evidence="1" id="KW-0808">Transferase</keyword>
<feature type="compositionally biased region" description="Basic and acidic residues" evidence="5">
    <location>
        <begin position="197"/>
        <end position="216"/>
    </location>
</feature>
<dbReference type="InterPro" id="IPR011009">
    <property type="entry name" value="Kinase-like_dom_sf"/>
</dbReference>
<dbReference type="Gene3D" id="1.10.510.10">
    <property type="entry name" value="Transferase(Phosphotransferase) domain 1"/>
    <property type="match status" value="1"/>
</dbReference>
<dbReference type="PROSITE" id="PS00108">
    <property type="entry name" value="PROTEIN_KINASE_ST"/>
    <property type="match status" value="1"/>
</dbReference>
<evidence type="ECO:0000259" key="6">
    <source>
        <dbReference type="PROSITE" id="PS50011"/>
    </source>
</evidence>
<protein>
    <recommendedName>
        <fullName evidence="6">Protein kinase domain-containing protein</fullName>
    </recommendedName>
</protein>
<dbReference type="SMART" id="SM00220">
    <property type="entry name" value="S_TKc"/>
    <property type="match status" value="1"/>
</dbReference>
<dbReference type="Proteomes" id="UP001189429">
    <property type="component" value="Unassembled WGS sequence"/>
</dbReference>
<evidence type="ECO:0000256" key="1">
    <source>
        <dbReference type="ARBA" id="ARBA00022679"/>
    </source>
</evidence>
<dbReference type="PROSITE" id="PS50011">
    <property type="entry name" value="PROTEIN_KINASE_DOM"/>
    <property type="match status" value="1"/>
</dbReference>
<reference evidence="7" key="1">
    <citation type="submission" date="2023-10" db="EMBL/GenBank/DDBJ databases">
        <authorList>
            <person name="Chen Y."/>
            <person name="Shah S."/>
            <person name="Dougan E. K."/>
            <person name="Thang M."/>
            <person name="Chan C."/>
        </authorList>
    </citation>
    <scope>NUCLEOTIDE SEQUENCE [LARGE SCALE GENOMIC DNA]</scope>
</reference>
<proteinExistence type="predicted"/>
<dbReference type="PANTHER" id="PTHR43289:SF6">
    <property type="entry name" value="SERINE_THREONINE-PROTEIN KINASE NEKL-3"/>
    <property type="match status" value="1"/>
</dbReference>
<evidence type="ECO:0000313" key="8">
    <source>
        <dbReference type="Proteomes" id="UP001189429"/>
    </source>
</evidence>
<evidence type="ECO:0000256" key="3">
    <source>
        <dbReference type="ARBA" id="ARBA00022777"/>
    </source>
</evidence>
<evidence type="ECO:0000313" key="7">
    <source>
        <dbReference type="EMBL" id="CAK0887695.1"/>
    </source>
</evidence>
<dbReference type="InterPro" id="IPR008271">
    <property type="entry name" value="Ser/Thr_kinase_AS"/>
</dbReference>
<feature type="region of interest" description="Disordered" evidence="5">
    <location>
        <begin position="194"/>
        <end position="224"/>
    </location>
</feature>
<keyword evidence="8" id="KW-1185">Reference proteome</keyword>
<evidence type="ECO:0000256" key="4">
    <source>
        <dbReference type="ARBA" id="ARBA00022840"/>
    </source>
</evidence>
<dbReference type="InterPro" id="IPR000719">
    <property type="entry name" value="Prot_kinase_dom"/>
</dbReference>
<evidence type="ECO:0000256" key="5">
    <source>
        <dbReference type="SAM" id="MobiDB-lite"/>
    </source>
</evidence>
<sequence>MLKNMDHHRIIKYLDSFIEDSELVIVLELAPHGDLAGLCRLRKQEGGALAEEQVLAIFLQVCDALCYMHRNRMMHRDIKPANIFICGHGNVKLGDLGLGRYFSDGPGRLDRYPMIVDTSRDGQTEVTVQATGGPLGPRLWLPDYTSPLSGAVTACCAASHPAELAQREQEGPAASGAGERTLAQKIAYLLSAVRAGSGEERADTPRASPERARAARDPCVPGGV</sequence>
<comment type="caution">
    <text evidence="7">The sequence shown here is derived from an EMBL/GenBank/DDBJ whole genome shotgun (WGS) entry which is preliminary data.</text>
</comment>
<dbReference type="EMBL" id="CAUYUJ010018973">
    <property type="protein sequence ID" value="CAK0887695.1"/>
    <property type="molecule type" value="Genomic_DNA"/>
</dbReference>
<keyword evidence="4" id="KW-0067">ATP-binding</keyword>
<dbReference type="SUPFAM" id="SSF56112">
    <property type="entry name" value="Protein kinase-like (PK-like)"/>
    <property type="match status" value="1"/>
</dbReference>